<dbReference type="InterPro" id="IPR025294">
    <property type="entry name" value="DUF4156"/>
</dbReference>
<sequence length="107" mass="11917">MTPIRLLTVLLTIAALAGCVWVQPEPGSYRIRLVERHQVHHCERLGETTVSVRDRVAGVQRSPSTIEEELLTLARNSAYELGGNRLVDEGRMGPGKGRYGIYRCEAD</sequence>
<name>A0A0K0XY65_9GAMM</name>
<evidence type="ECO:0000313" key="1">
    <source>
        <dbReference type="EMBL" id="AKS42566.1"/>
    </source>
</evidence>
<protein>
    <submittedName>
        <fullName evidence="1">Uncharacterized protein</fullName>
    </submittedName>
</protein>
<dbReference type="KEGG" id="wma:WM2015_2203"/>
<accession>A0A0K0XY65</accession>
<dbReference type="AlphaFoldDB" id="A0A0K0XY65"/>
<reference evidence="1 2" key="1">
    <citation type="submission" date="2015-07" db="EMBL/GenBank/DDBJ databases">
        <authorList>
            <person name="Noorani M."/>
        </authorList>
    </citation>
    <scope>NUCLEOTIDE SEQUENCE [LARGE SCALE GENOMIC DNA]</scope>
    <source>
        <strain evidence="1 2">KCTC 42284</strain>
    </source>
</reference>
<dbReference type="PROSITE" id="PS51257">
    <property type="entry name" value="PROKAR_LIPOPROTEIN"/>
    <property type="match status" value="1"/>
</dbReference>
<proteinExistence type="predicted"/>
<dbReference type="EMBL" id="CP012154">
    <property type="protein sequence ID" value="AKS42566.1"/>
    <property type="molecule type" value="Genomic_DNA"/>
</dbReference>
<dbReference type="RefSeq" id="WP_049726120.1">
    <property type="nucleotide sequence ID" value="NZ_CP012154.1"/>
</dbReference>
<keyword evidence="2" id="KW-1185">Reference proteome</keyword>
<dbReference type="Pfam" id="PF13698">
    <property type="entry name" value="DUF4156"/>
    <property type="match status" value="1"/>
</dbReference>
<gene>
    <name evidence="1" type="ORF">WM2015_2203</name>
</gene>
<organism evidence="1 2">
    <name type="scientific">Wenzhouxiangella marina</name>
    <dbReference type="NCBI Taxonomy" id="1579979"/>
    <lineage>
        <taxon>Bacteria</taxon>
        <taxon>Pseudomonadati</taxon>
        <taxon>Pseudomonadota</taxon>
        <taxon>Gammaproteobacteria</taxon>
        <taxon>Chromatiales</taxon>
        <taxon>Wenzhouxiangellaceae</taxon>
        <taxon>Wenzhouxiangella</taxon>
    </lineage>
</organism>
<evidence type="ECO:0000313" key="2">
    <source>
        <dbReference type="Proteomes" id="UP000066624"/>
    </source>
</evidence>
<dbReference type="STRING" id="1579979.WM2015_2203"/>
<dbReference type="Proteomes" id="UP000066624">
    <property type="component" value="Chromosome"/>
</dbReference>